<organism evidence="5 6">
    <name type="scientific">Luteimonas deserti</name>
    <dbReference type="NCBI Taxonomy" id="2752306"/>
    <lineage>
        <taxon>Bacteria</taxon>
        <taxon>Pseudomonadati</taxon>
        <taxon>Pseudomonadota</taxon>
        <taxon>Gammaproteobacteria</taxon>
        <taxon>Lysobacterales</taxon>
        <taxon>Lysobacteraceae</taxon>
        <taxon>Luteimonas</taxon>
    </lineage>
</organism>
<gene>
    <name evidence="5" type="ORF">H0E82_10650</name>
</gene>
<name>A0A7Z0QR08_9GAMM</name>
<dbReference type="SMART" id="SM00702">
    <property type="entry name" value="P4Hc"/>
    <property type="match status" value="1"/>
</dbReference>
<evidence type="ECO:0000313" key="6">
    <source>
        <dbReference type="Proteomes" id="UP000589896"/>
    </source>
</evidence>
<dbReference type="RefSeq" id="WP_180545427.1">
    <property type="nucleotide sequence ID" value="NZ_JACCJZ010000017.1"/>
</dbReference>
<keyword evidence="3" id="KW-0560">Oxidoreductase</keyword>
<comment type="cofactor">
    <cofactor evidence="1">
        <name>L-ascorbate</name>
        <dbReference type="ChEBI" id="CHEBI:38290"/>
    </cofactor>
</comment>
<dbReference type="InterPro" id="IPR039558">
    <property type="entry name" value="TPA1/OFD1_N"/>
</dbReference>
<feature type="domain" description="Prolyl 4-hydroxylase alpha subunit" evidence="4">
    <location>
        <begin position="26"/>
        <end position="241"/>
    </location>
</feature>
<keyword evidence="2" id="KW-0223">Dioxygenase</keyword>
<dbReference type="EMBL" id="JACCJZ010000017">
    <property type="protein sequence ID" value="NYZ63219.1"/>
    <property type="molecule type" value="Genomic_DNA"/>
</dbReference>
<proteinExistence type="predicted"/>
<dbReference type="GO" id="GO:0031418">
    <property type="term" value="F:L-ascorbic acid binding"/>
    <property type="evidence" value="ECO:0007669"/>
    <property type="project" value="InterPro"/>
</dbReference>
<sequence>MQPASPAFILNRQLDIGQAARRFAQQRIVQIPDVFDAGTAQRLHACLETEVPWGLAYELDGSPQYLDSAHLARIQPGAMADIERQIRSEAGQGFQYRYLNYPILDAYLQQWPNEVPLLHAFLEYINGPQWLSLIRAVSGMPELVKCDAQASLYAPDCFLHRHSDAKSSEGWRIAYVLGMTRDWRPDFGGALQFLDDAGNTTLGLMPQFNTLNLFAVPRWHMVTHVPPYAPVGRYAITGWLRDR</sequence>
<protein>
    <submittedName>
        <fullName evidence="5">2OG-Fe(II) oxygenase</fullName>
    </submittedName>
</protein>
<dbReference type="AlphaFoldDB" id="A0A7Z0QR08"/>
<dbReference type="Proteomes" id="UP000589896">
    <property type="component" value="Unassembled WGS sequence"/>
</dbReference>
<dbReference type="Pfam" id="PF13661">
    <property type="entry name" value="2OG-FeII_Oxy_4"/>
    <property type="match status" value="1"/>
</dbReference>
<evidence type="ECO:0000313" key="5">
    <source>
        <dbReference type="EMBL" id="NYZ63219.1"/>
    </source>
</evidence>
<keyword evidence="6" id="KW-1185">Reference proteome</keyword>
<dbReference type="Gene3D" id="2.60.120.620">
    <property type="entry name" value="q2cbj1_9rhob like domain"/>
    <property type="match status" value="1"/>
</dbReference>
<dbReference type="InterPro" id="IPR051842">
    <property type="entry name" value="uS12_prolyl_hydroxylase"/>
</dbReference>
<evidence type="ECO:0000259" key="4">
    <source>
        <dbReference type="SMART" id="SM00702"/>
    </source>
</evidence>
<evidence type="ECO:0000256" key="3">
    <source>
        <dbReference type="ARBA" id="ARBA00023002"/>
    </source>
</evidence>
<comment type="caution">
    <text evidence="5">The sequence shown here is derived from an EMBL/GenBank/DDBJ whole genome shotgun (WGS) entry which is preliminary data.</text>
</comment>
<evidence type="ECO:0000256" key="1">
    <source>
        <dbReference type="ARBA" id="ARBA00001961"/>
    </source>
</evidence>
<dbReference type="GO" id="GO:0005506">
    <property type="term" value="F:iron ion binding"/>
    <property type="evidence" value="ECO:0007669"/>
    <property type="project" value="InterPro"/>
</dbReference>
<dbReference type="GO" id="GO:0005737">
    <property type="term" value="C:cytoplasm"/>
    <property type="evidence" value="ECO:0007669"/>
    <property type="project" value="TreeGrafter"/>
</dbReference>
<dbReference type="GO" id="GO:0006449">
    <property type="term" value="P:regulation of translational termination"/>
    <property type="evidence" value="ECO:0007669"/>
    <property type="project" value="TreeGrafter"/>
</dbReference>
<dbReference type="GO" id="GO:0031543">
    <property type="term" value="F:peptidyl-proline dioxygenase activity"/>
    <property type="evidence" value="ECO:0007669"/>
    <property type="project" value="TreeGrafter"/>
</dbReference>
<reference evidence="5 6" key="1">
    <citation type="submission" date="2020-07" db="EMBL/GenBank/DDBJ databases">
        <title>isolation of Luteimonas sp. SJ-16.</title>
        <authorList>
            <person name="Huang X.-X."/>
            <person name="Xu L."/>
            <person name="Sun J.-Q."/>
        </authorList>
    </citation>
    <scope>NUCLEOTIDE SEQUENCE [LARGE SCALE GENOMIC DNA]</scope>
    <source>
        <strain evidence="5 6">SJ-16</strain>
    </source>
</reference>
<dbReference type="PANTHER" id="PTHR12117:SF0">
    <property type="entry name" value="PROLYL 3-HYDROXYLASE OGFOD1"/>
    <property type="match status" value="1"/>
</dbReference>
<dbReference type="InterPro" id="IPR006620">
    <property type="entry name" value="Pro_4_hyd_alph"/>
</dbReference>
<accession>A0A7Z0QR08</accession>
<dbReference type="PANTHER" id="PTHR12117">
    <property type="entry name" value="HISTONE ACETYLTRANSFERASE COMPLEX"/>
    <property type="match status" value="1"/>
</dbReference>
<evidence type="ECO:0000256" key="2">
    <source>
        <dbReference type="ARBA" id="ARBA00022964"/>
    </source>
</evidence>